<dbReference type="EMBL" id="MPPL01000001">
    <property type="protein sequence ID" value="OKS88180.1"/>
    <property type="molecule type" value="Genomic_DNA"/>
</dbReference>
<organism evidence="1 2">
    <name type="scientific">Mucilaginibacter polytrichastri</name>
    <dbReference type="NCBI Taxonomy" id="1302689"/>
    <lineage>
        <taxon>Bacteria</taxon>
        <taxon>Pseudomonadati</taxon>
        <taxon>Bacteroidota</taxon>
        <taxon>Sphingobacteriia</taxon>
        <taxon>Sphingobacteriales</taxon>
        <taxon>Sphingobacteriaceae</taxon>
        <taxon>Mucilaginibacter</taxon>
    </lineage>
</organism>
<dbReference type="AlphaFoldDB" id="A0A1Q6A2E2"/>
<evidence type="ECO:0000313" key="2">
    <source>
        <dbReference type="Proteomes" id="UP000186720"/>
    </source>
</evidence>
<proteinExistence type="predicted"/>
<reference evidence="1 2" key="1">
    <citation type="submission" date="2016-11" db="EMBL/GenBank/DDBJ databases">
        <title>Whole Genome Sequencing of Mucilaginibacter polytrichastri RG4-7(T) isolated from the moss sample.</title>
        <authorList>
            <person name="Li Y."/>
        </authorList>
    </citation>
    <scope>NUCLEOTIDE SEQUENCE [LARGE SCALE GENOMIC DNA]</scope>
    <source>
        <strain evidence="1 2">RG4-7</strain>
    </source>
</reference>
<gene>
    <name evidence="1" type="ORF">RG47T_3644</name>
</gene>
<comment type="caution">
    <text evidence="1">The sequence shown here is derived from an EMBL/GenBank/DDBJ whole genome shotgun (WGS) entry which is preliminary data.</text>
</comment>
<keyword evidence="2" id="KW-1185">Reference proteome</keyword>
<evidence type="ECO:0000313" key="1">
    <source>
        <dbReference type="EMBL" id="OKS88180.1"/>
    </source>
</evidence>
<sequence length="223" mass="25275">MFYIIPNNARAIMTTTNPPSNKNLPAELPFDDSMEGRNDAIKWSDLQASSTTLPDLETAGRMLIKERLGYLPSLNVTLAIEPNIRALLMAYQKGETTFDIMLEQADRYIKLARNEDIRRNTTLEYDHSTYELYSSFLSLFAHKAKERIAKFLGYAPPVEYSAEAEMFIRKILADDTIYLDEKITTYDIKAVTLITYRTALYEHGKATADIIPLIGSNLSSLSV</sequence>
<protein>
    <submittedName>
        <fullName evidence="1">Uncharacterized protein</fullName>
    </submittedName>
</protein>
<name>A0A1Q6A2E2_9SPHI</name>
<dbReference type="STRING" id="1302689.RG47T_3644"/>
<accession>A0A1Q6A2E2</accession>
<dbReference type="Proteomes" id="UP000186720">
    <property type="component" value="Unassembled WGS sequence"/>
</dbReference>